<feature type="non-terminal residue" evidence="1">
    <location>
        <position position="1"/>
    </location>
</feature>
<evidence type="ECO:0000313" key="1">
    <source>
        <dbReference type="EMBL" id="ORZ06234.1"/>
    </source>
</evidence>
<reference evidence="1 2" key="1">
    <citation type="submission" date="2016-07" db="EMBL/GenBank/DDBJ databases">
        <title>Pervasive Adenine N6-methylation of Active Genes in Fungi.</title>
        <authorList>
            <consortium name="DOE Joint Genome Institute"/>
            <person name="Mondo S.J."/>
            <person name="Dannebaum R.O."/>
            <person name="Kuo R.C."/>
            <person name="Labutti K."/>
            <person name="Haridas S."/>
            <person name="Kuo A."/>
            <person name="Salamov A."/>
            <person name="Ahrendt S.R."/>
            <person name="Lipzen A."/>
            <person name="Sullivan W."/>
            <person name="Andreopoulos W.B."/>
            <person name="Clum A."/>
            <person name="Lindquist E."/>
            <person name="Daum C."/>
            <person name="Ramamoorthy G.K."/>
            <person name="Gryganskyi A."/>
            <person name="Culley D."/>
            <person name="Magnuson J.K."/>
            <person name="James T.Y."/>
            <person name="O'Malley M.A."/>
            <person name="Stajich J.E."/>
            <person name="Spatafora J.W."/>
            <person name="Visel A."/>
            <person name="Grigoriev I.V."/>
        </authorList>
    </citation>
    <scope>NUCLEOTIDE SEQUENCE [LARGE SCALE GENOMIC DNA]</scope>
    <source>
        <strain evidence="1 2">NRRL 1336</strain>
    </source>
</reference>
<name>A0A1X2HZQ5_9FUNG</name>
<dbReference type="Proteomes" id="UP000193560">
    <property type="component" value="Unassembled WGS sequence"/>
</dbReference>
<evidence type="ECO:0000313" key="2">
    <source>
        <dbReference type="Proteomes" id="UP000193560"/>
    </source>
</evidence>
<keyword evidence="2" id="KW-1185">Reference proteome</keyword>
<sequence>TDLSIDVLRVLIIGIVQVSQSVDKKTYMEFVIFPPTLKNYKLTILLWLLSTLKILSPIYMIV</sequence>
<gene>
    <name evidence="1" type="ORF">BCR42DRAFT_427351</name>
</gene>
<organism evidence="1 2">
    <name type="scientific">Absidia repens</name>
    <dbReference type="NCBI Taxonomy" id="90262"/>
    <lineage>
        <taxon>Eukaryota</taxon>
        <taxon>Fungi</taxon>
        <taxon>Fungi incertae sedis</taxon>
        <taxon>Mucoromycota</taxon>
        <taxon>Mucoromycotina</taxon>
        <taxon>Mucoromycetes</taxon>
        <taxon>Mucorales</taxon>
        <taxon>Cunninghamellaceae</taxon>
        <taxon>Absidia</taxon>
    </lineage>
</organism>
<dbReference type="AlphaFoldDB" id="A0A1X2HZQ5"/>
<protein>
    <submittedName>
        <fullName evidence="1">Uncharacterized protein</fullName>
    </submittedName>
</protein>
<dbReference type="EMBL" id="MCGE01000040">
    <property type="protein sequence ID" value="ORZ06234.1"/>
    <property type="molecule type" value="Genomic_DNA"/>
</dbReference>
<accession>A0A1X2HZQ5</accession>
<comment type="caution">
    <text evidence="1">The sequence shown here is derived from an EMBL/GenBank/DDBJ whole genome shotgun (WGS) entry which is preliminary data.</text>
</comment>
<proteinExistence type="predicted"/>